<proteinExistence type="predicted"/>
<feature type="non-terminal residue" evidence="2">
    <location>
        <position position="1"/>
    </location>
</feature>
<sequence>MDTETRYKAGKMHFIQVKTFDLQSLRHWGSYMKGQWRRTFKGRYDNLLGIPEVEVQPTALSALTQYYDSLLRCFTFNDFQLAPTLEEYERLLVAKLLRVPELEIMKKKRNRNALERIQRIYLEEKATPAPEGRRLASFHRRLWTPGLWDSSIPPSRNYIDMVVVDAFLAKKDKGENTIIEVLANTDYTLNYCYEKNGKSLRCYTPLLYLWMTAHLFDNKRRTACPIEDFQSSWIKAMSKLEWTQYLEEASEKTIR</sequence>
<accession>A0A371I924</accession>
<protein>
    <recommendedName>
        <fullName evidence="1">DUF7745 domain-containing protein</fullName>
    </recommendedName>
</protein>
<gene>
    <name evidence="2" type="ORF">CR513_03797</name>
</gene>
<dbReference type="PANTHER" id="PTHR48154:SF1">
    <property type="entry name" value="PROTEIN, PUTATIVE-RELATED"/>
    <property type="match status" value="1"/>
</dbReference>
<comment type="caution">
    <text evidence="2">The sequence shown here is derived from an EMBL/GenBank/DDBJ whole genome shotgun (WGS) entry which is preliminary data.</text>
</comment>
<feature type="domain" description="DUF7745" evidence="1">
    <location>
        <begin position="93"/>
        <end position="254"/>
    </location>
</feature>
<keyword evidence="3" id="KW-1185">Reference proteome</keyword>
<dbReference type="PANTHER" id="PTHR48154">
    <property type="entry name" value="PROTEIN, PUTATIVE-RELATED"/>
    <property type="match status" value="1"/>
</dbReference>
<dbReference type="InterPro" id="IPR056647">
    <property type="entry name" value="DUF7745"/>
</dbReference>
<dbReference type="AlphaFoldDB" id="A0A371I924"/>
<organism evidence="2 3">
    <name type="scientific">Mucuna pruriens</name>
    <name type="common">Velvet bean</name>
    <name type="synonym">Dolichos pruriens</name>
    <dbReference type="NCBI Taxonomy" id="157652"/>
    <lineage>
        <taxon>Eukaryota</taxon>
        <taxon>Viridiplantae</taxon>
        <taxon>Streptophyta</taxon>
        <taxon>Embryophyta</taxon>
        <taxon>Tracheophyta</taxon>
        <taxon>Spermatophyta</taxon>
        <taxon>Magnoliopsida</taxon>
        <taxon>eudicotyledons</taxon>
        <taxon>Gunneridae</taxon>
        <taxon>Pentapetalae</taxon>
        <taxon>rosids</taxon>
        <taxon>fabids</taxon>
        <taxon>Fabales</taxon>
        <taxon>Fabaceae</taxon>
        <taxon>Papilionoideae</taxon>
        <taxon>50 kb inversion clade</taxon>
        <taxon>NPAAA clade</taxon>
        <taxon>indigoferoid/millettioid clade</taxon>
        <taxon>Phaseoleae</taxon>
        <taxon>Mucuna</taxon>
    </lineage>
</organism>
<dbReference type="EMBL" id="QJKJ01000626">
    <property type="protein sequence ID" value="RDY11528.1"/>
    <property type="molecule type" value="Genomic_DNA"/>
</dbReference>
<evidence type="ECO:0000313" key="2">
    <source>
        <dbReference type="EMBL" id="RDY11528.1"/>
    </source>
</evidence>
<evidence type="ECO:0000259" key="1">
    <source>
        <dbReference type="Pfam" id="PF24924"/>
    </source>
</evidence>
<feature type="domain" description="DUF7745" evidence="1">
    <location>
        <begin position="25"/>
        <end position="92"/>
    </location>
</feature>
<reference evidence="2" key="1">
    <citation type="submission" date="2018-05" db="EMBL/GenBank/DDBJ databases">
        <title>Draft genome of Mucuna pruriens seed.</title>
        <authorList>
            <person name="Nnadi N.E."/>
            <person name="Vos R."/>
            <person name="Hasami M.H."/>
            <person name="Devisetty U.K."/>
            <person name="Aguiy J.C."/>
        </authorList>
    </citation>
    <scope>NUCLEOTIDE SEQUENCE [LARGE SCALE GENOMIC DNA]</scope>
    <source>
        <strain evidence="2">JCA_2017</strain>
    </source>
</reference>
<dbReference type="Pfam" id="PF24924">
    <property type="entry name" value="DUF7745"/>
    <property type="match status" value="2"/>
</dbReference>
<evidence type="ECO:0000313" key="3">
    <source>
        <dbReference type="Proteomes" id="UP000257109"/>
    </source>
</evidence>
<dbReference type="Proteomes" id="UP000257109">
    <property type="component" value="Unassembled WGS sequence"/>
</dbReference>
<name>A0A371I924_MUCPR</name>